<proteinExistence type="predicted"/>
<sequence>MRSLITLISIAALCFIAGYTLGKKQRSVAPVPAPLVTAPMPAAEPLPEAPPAPKEIAIPTPVPAKPPASDRFATRAQMSALTLTDTKDRSLTAELIEASAYSLKVRRMSDQRVLDVPVSMLCEEDQAFAAYLYQTAKDNASSSSGTEADKIWDELFKGM</sequence>
<evidence type="ECO:0000313" key="2">
    <source>
        <dbReference type="Proteomes" id="UP001225316"/>
    </source>
</evidence>
<reference evidence="1 2" key="1">
    <citation type="submission" date="2023-04" db="EMBL/GenBank/DDBJ databases">
        <title>A novel bacteria isolated from coastal sediment.</title>
        <authorList>
            <person name="Liu X.-J."/>
            <person name="Du Z.-J."/>
        </authorList>
    </citation>
    <scope>NUCLEOTIDE SEQUENCE [LARGE SCALE GENOMIC DNA]</scope>
    <source>
        <strain evidence="1 2">SDUM461003</strain>
    </source>
</reference>
<gene>
    <name evidence="1" type="ORF">QEH52_12300</name>
</gene>
<comment type="caution">
    <text evidence="1">The sequence shown here is derived from an EMBL/GenBank/DDBJ whole genome shotgun (WGS) entry which is preliminary data.</text>
</comment>
<dbReference type="RefSeq" id="WP_308950815.1">
    <property type="nucleotide sequence ID" value="NZ_JARXHW010000028.1"/>
</dbReference>
<organism evidence="1 2">
    <name type="scientific">Thalassobacterium maritimum</name>
    <dbReference type="NCBI Taxonomy" id="3041265"/>
    <lineage>
        <taxon>Bacteria</taxon>
        <taxon>Pseudomonadati</taxon>
        <taxon>Verrucomicrobiota</taxon>
        <taxon>Opitutia</taxon>
        <taxon>Puniceicoccales</taxon>
        <taxon>Coraliomargaritaceae</taxon>
        <taxon>Thalassobacterium</taxon>
    </lineage>
</organism>
<evidence type="ECO:0000313" key="1">
    <source>
        <dbReference type="EMBL" id="MDQ8208296.1"/>
    </source>
</evidence>
<name>A0ABU1AW37_9BACT</name>
<dbReference type="Proteomes" id="UP001225316">
    <property type="component" value="Unassembled WGS sequence"/>
</dbReference>
<keyword evidence="2" id="KW-1185">Reference proteome</keyword>
<dbReference type="EMBL" id="JARXHW010000028">
    <property type="protein sequence ID" value="MDQ8208296.1"/>
    <property type="molecule type" value="Genomic_DNA"/>
</dbReference>
<accession>A0ABU1AW37</accession>
<protein>
    <submittedName>
        <fullName evidence="1">Uncharacterized protein</fullName>
    </submittedName>
</protein>